<keyword evidence="6" id="KW-1185">Reference proteome</keyword>
<dbReference type="OrthoDB" id="613763at2759"/>
<evidence type="ECO:0000313" key="4">
    <source>
        <dbReference type="EMBL" id="EST48822.1"/>
    </source>
</evidence>
<dbReference type="InterPro" id="IPR007832">
    <property type="entry name" value="RNA_pol_Rpc34"/>
</dbReference>
<dbReference type="VEuPathDB" id="GiardiaDB:SS50377_27861"/>
<dbReference type="InterPro" id="IPR016049">
    <property type="entry name" value="RNA_pol_Rpc34-like"/>
</dbReference>
<evidence type="ECO:0000313" key="6">
    <source>
        <dbReference type="Proteomes" id="UP000018208"/>
    </source>
</evidence>
<organism evidence="4">
    <name type="scientific">Spironucleus salmonicida</name>
    <dbReference type="NCBI Taxonomy" id="348837"/>
    <lineage>
        <taxon>Eukaryota</taxon>
        <taxon>Metamonada</taxon>
        <taxon>Diplomonadida</taxon>
        <taxon>Hexamitidae</taxon>
        <taxon>Hexamitinae</taxon>
        <taxon>Spironucleus</taxon>
    </lineage>
</organism>
<evidence type="ECO:0000256" key="1">
    <source>
        <dbReference type="ARBA" id="ARBA00004123"/>
    </source>
</evidence>
<protein>
    <submittedName>
        <fullName evidence="4">RNA polymerase Rpc34 subunit</fullName>
    </submittedName>
</protein>
<accession>V6LW16</accession>
<dbReference type="GO" id="GO:0005666">
    <property type="term" value="C:RNA polymerase III complex"/>
    <property type="evidence" value="ECO:0007669"/>
    <property type="project" value="InterPro"/>
</dbReference>
<dbReference type="Pfam" id="PF05158">
    <property type="entry name" value="RNA_pol_Rpc34"/>
    <property type="match status" value="1"/>
</dbReference>
<evidence type="ECO:0000256" key="2">
    <source>
        <dbReference type="ARBA" id="ARBA00023163"/>
    </source>
</evidence>
<evidence type="ECO:0000256" key="3">
    <source>
        <dbReference type="ARBA" id="ARBA00023242"/>
    </source>
</evidence>
<dbReference type="PANTHER" id="PTHR12780">
    <property type="entry name" value="RNA POLYMERASE III DNA DIRECTED , 39KD SUBUNIT-RELATED"/>
    <property type="match status" value="1"/>
</dbReference>
<dbReference type="Proteomes" id="UP000018208">
    <property type="component" value="Unassembled WGS sequence"/>
</dbReference>
<keyword evidence="3" id="KW-0539">Nucleus</keyword>
<reference evidence="4 5" key="1">
    <citation type="journal article" date="2014" name="PLoS Genet.">
        <title>The Genome of Spironucleus salmonicida Highlights a Fish Pathogen Adapted to Fluctuating Environments.</title>
        <authorList>
            <person name="Xu F."/>
            <person name="Jerlstrom-Hultqvist J."/>
            <person name="Einarsson E."/>
            <person name="Astvaldsson A."/>
            <person name="Svard S.G."/>
            <person name="Andersson J.O."/>
        </authorList>
    </citation>
    <scope>NUCLEOTIDE SEQUENCE</scope>
    <source>
        <strain evidence="5">ATCC 50377</strain>
    </source>
</reference>
<dbReference type="EMBL" id="KI545975">
    <property type="protein sequence ID" value="EST48822.1"/>
    <property type="molecule type" value="Genomic_DNA"/>
</dbReference>
<dbReference type="GO" id="GO:0006383">
    <property type="term" value="P:transcription by RNA polymerase III"/>
    <property type="evidence" value="ECO:0007669"/>
    <property type="project" value="InterPro"/>
</dbReference>
<proteinExistence type="predicted"/>
<comment type="subcellular location">
    <subcellularLocation>
        <location evidence="1">Nucleus</location>
    </subcellularLocation>
</comment>
<sequence length="213" mass="23920">MDHRRAFDKIYDSLQQLEQRALFKLIFKQKNEGATVQQCQELLGRAGVRPTETSIFIKQLLQLRHIQKNKSVLTCSFFNQQQQSDPWCTDGAINENYAQQLQNLTLKIINQAQSHPTLEYITACLNQSAAARAELTQKQAQTVLNVLVYDEKVVEIQTVGYKFWSGKSNQGSGKLNCGAGIGTVPCGQCEFAGVCDDNFAKGCVYMKEWCQGV</sequence>
<dbReference type="EMBL" id="AUWU02000008">
    <property type="protein sequence ID" value="KAH0569889.1"/>
    <property type="molecule type" value="Genomic_DNA"/>
</dbReference>
<gene>
    <name evidence="4" type="ORF">SS50377_10918</name>
    <name evidence="5" type="ORF">SS50377_27861</name>
</gene>
<keyword evidence="2" id="KW-0804">Transcription</keyword>
<evidence type="ECO:0000313" key="5">
    <source>
        <dbReference type="EMBL" id="KAH0569889.1"/>
    </source>
</evidence>
<dbReference type="AlphaFoldDB" id="V6LW16"/>
<reference evidence="5" key="2">
    <citation type="submission" date="2020-12" db="EMBL/GenBank/DDBJ databases">
        <title>New Spironucleus salmonicida genome in near-complete chromosomes.</title>
        <authorList>
            <person name="Xu F."/>
            <person name="Kurt Z."/>
            <person name="Jimenez-Gonzalez A."/>
            <person name="Astvaldsson A."/>
            <person name="Andersson J.O."/>
            <person name="Svard S.G."/>
        </authorList>
    </citation>
    <scope>NUCLEOTIDE SEQUENCE</scope>
    <source>
        <strain evidence="5">ATCC 50377</strain>
    </source>
</reference>
<name>V6LW16_9EUKA</name>